<evidence type="ECO:0000256" key="9">
    <source>
        <dbReference type="ARBA" id="ARBA00023242"/>
    </source>
</evidence>
<dbReference type="Proteomes" id="UP001432027">
    <property type="component" value="Unassembled WGS sequence"/>
</dbReference>
<dbReference type="GO" id="GO:0000177">
    <property type="term" value="C:cytoplasmic exosome (RNase complex)"/>
    <property type="evidence" value="ECO:0007669"/>
    <property type="project" value="TreeGrafter"/>
</dbReference>
<evidence type="ECO:0000256" key="11">
    <source>
        <dbReference type="ARBA" id="ARBA00077930"/>
    </source>
</evidence>
<dbReference type="InterPro" id="IPR033771">
    <property type="entry name" value="Rrp44_CSD1"/>
</dbReference>
<gene>
    <name evidence="14" type="ORF">PENTCL1PPCAC_18052</name>
</gene>
<keyword evidence="3" id="KW-0698">rRNA processing</keyword>
<dbReference type="GO" id="GO:0016075">
    <property type="term" value="P:rRNA catabolic process"/>
    <property type="evidence" value="ECO:0007669"/>
    <property type="project" value="TreeGrafter"/>
</dbReference>
<dbReference type="GO" id="GO:0006364">
    <property type="term" value="P:rRNA processing"/>
    <property type="evidence" value="ECO:0007669"/>
    <property type="project" value="UniProtKB-KW"/>
</dbReference>
<feature type="domain" description="CSD1" evidence="12">
    <location>
        <begin position="76"/>
        <end position="183"/>
    </location>
</feature>
<dbReference type="Gene3D" id="2.40.50.700">
    <property type="match status" value="1"/>
</dbReference>
<dbReference type="PANTHER" id="PTHR23355:SF35">
    <property type="entry name" value="EXOSOME COMPLEX EXONUCLEASE RRP44"/>
    <property type="match status" value="1"/>
</dbReference>
<evidence type="ECO:0000259" key="12">
    <source>
        <dbReference type="Pfam" id="PF17216"/>
    </source>
</evidence>
<dbReference type="GO" id="GO:0000176">
    <property type="term" value="C:nuclear exosome (RNase complex)"/>
    <property type="evidence" value="ECO:0007669"/>
    <property type="project" value="TreeGrafter"/>
</dbReference>
<evidence type="ECO:0000256" key="1">
    <source>
        <dbReference type="ARBA" id="ARBA00004123"/>
    </source>
</evidence>
<evidence type="ECO:0000256" key="5">
    <source>
        <dbReference type="ARBA" id="ARBA00022801"/>
    </source>
</evidence>
<evidence type="ECO:0000313" key="15">
    <source>
        <dbReference type="Proteomes" id="UP001432027"/>
    </source>
</evidence>
<dbReference type="InterPro" id="IPR012340">
    <property type="entry name" value="NA-bd_OB-fold"/>
</dbReference>
<keyword evidence="9" id="KW-0539">Nucleus</keyword>
<dbReference type="SUPFAM" id="SSF50249">
    <property type="entry name" value="Nucleic acid-binding proteins"/>
    <property type="match status" value="1"/>
</dbReference>
<dbReference type="Pfam" id="PF17849">
    <property type="entry name" value="OB_Dis3"/>
    <property type="match status" value="1"/>
</dbReference>
<keyword evidence="5" id="KW-0378">Hydrolase</keyword>
<comment type="caution">
    <text evidence="14">The sequence shown here is derived from an EMBL/GenBank/DDBJ whole genome shotgun (WGS) entry which is preliminary data.</text>
</comment>
<keyword evidence="4" id="KW-0540">Nuclease</keyword>
<dbReference type="PANTHER" id="PTHR23355">
    <property type="entry name" value="RIBONUCLEASE"/>
    <property type="match status" value="1"/>
</dbReference>
<dbReference type="AlphaFoldDB" id="A0AAV5TND3"/>
<keyword evidence="6" id="KW-0271">Exosome</keyword>
<evidence type="ECO:0000256" key="4">
    <source>
        <dbReference type="ARBA" id="ARBA00022722"/>
    </source>
</evidence>
<reference evidence="14" key="1">
    <citation type="submission" date="2023-10" db="EMBL/GenBank/DDBJ databases">
        <title>Genome assembly of Pristionchus species.</title>
        <authorList>
            <person name="Yoshida K."/>
            <person name="Sommer R.J."/>
        </authorList>
    </citation>
    <scope>NUCLEOTIDE SEQUENCE</scope>
    <source>
        <strain evidence="14">RS0144</strain>
    </source>
</reference>
<feature type="non-terminal residue" evidence="14">
    <location>
        <position position="283"/>
    </location>
</feature>
<protein>
    <recommendedName>
        <fullName evidence="10">Protein DIS3 homolog</fullName>
    </recommendedName>
    <alternativeName>
        <fullName evidence="11">Ribosomal RNA-processing protein 44</fullName>
    </alternativeName>
</protein>
<dbReference type="InterPro" id="IPR041505">
    <property type="entry name" value="Dis3_CSD2"/>
</dbReference>
<sequence length="283" mass="32156">MGNARYLEDHWKEGDMRPIVVCGDEESALKMKKEYGMTMSLKEYIEGEERGEGGGEKMLSHLSIYDKSNEEGKSLFEEHLSHEEMVRGMAEGRIKKAQFTVSRENYREATVEASVLIDGDTQWFITGSFTNRAINGDNVAVSLLPESEWRTPQRNLVLRDIEEDTLNADDDANDYEDEVEPVSKKRQVGVVPTAKVVGIIRRNWRPYCGVLIPPILKGSRRHLFCPSERLIPLITIESEQAELLAGQTIIVSIDSWPRESKYPLGHYVRTLGNLGDREVENEV</sequence>
<comment type="subcellular location">
    <subcellularLocation>
        <location evidence="1">Nucleus</location>
    </subcellularLocation>
</comment>
<evidence type="ECO:0000256" key="2">
    <source>
        <dbReference type="ARBA" id="ARBA00005785"/>
    </source>
</evidence>
<dbReference type="GO" id="GO:0003723">
    <property type="term" value="F:RNA binding"/>
    <property type="evidence" value="ECO:0007669"/>
    <property type="project" value="UniProtKB-KW"/>
</dbReference>
<keyword evidence="7" id="KW-0269">Exonuclease</keyword>
<name>A0AAV5TND3_9BILA</name>
<evidence type="ECO:0000256" key="7">
    <source>
        <dbReference type="ARBA" id="ARBA00022839"/>
    </source>
</evidence>
<organism evidence="14 15">
    <name type="scientific">Pristionchus entomophagus</name>
    <dbReference type="NCBI Taxonomy" id="358040"/>
    <lineage>
        <taxon>Eukaryota</taxon>
        <taxon>Metazoa</taxon>
        <taxon>Ecdysozoa</taxon>
        <taxon>Nematoda</taxon>
        <taxon>Chromadorea</taxon>
        <taxon>Rhabditida</taxon>
        <taxon>Rhabditina</taxon>
        <taxon>Diplogasteromorpha</taxon>
        <taxon>Diplogasteroidea</taxon>
        <taxon>Neodiplogasteridae</taxon>
        <taxon>Pristionchus</taxon>
    </lineage>
</organism>
<proteinExistence type="inferred from homology"/>
<evidence type="ECO:0000256" key="6">
    <source>
        <dbReference type="ARBA" id="ARBA00022835"/>
    </source>
</evidence>
<comment type="similarity">
    <text evidence="2">Belongs to the RNR ribonuclease family.</text>
</comment>
<keyword evidence="15" id="KW-1185">Reference proteome</keyword>
<dbReference type="Pfam" id="PF17216">
    <property type="entry name" value="Rrp44_CSD1"/>
    <property type="match status" value="1"/>
</dbReference>
<evidence type="ECO:0000256" key="10">
    <source>
        <dbReference type="ARBA" id="ARBA00077221"/>
    </source>
</evidence>
<dbReference type="GO" id="GO:0004519">
    <property type="term" value="F:endonuclease activity"/>
    <property type="evidence" value="ECO:0007669"/>
    <property type="project" value="TreeGrafter"/>
</dbReference>
<evidence type="ECO:0000313" key="14">
    <source>
        <dbReference type="EMBL" id="GMS95877.1"/>
    </source>
</evidence>
<feature type="domain" description="CSD2" evidence="13">
    <location>
        <begin position="223"/>
        <end position="282"/>
    </location>
</feature>
<dbReference type="GO" id="GO:0071031">
    <property type="term" value="P:nuclear mRNA surveillance of mRNA 3'-end processing"/>
    <property type="evidence" value="ECO:0007669"/>
    <property type="project" value="TreeGrafter"/>
</dbReference>
<dbReference type="FunFam" id="2.40.50.700:FF:000001">
    <property type="entry name" value="Exosome complex exonuclease exoribonuclease (Rrp44)"/>
    <property type="match status" value="1"/>
</dbReference>
<evidence type="ECO:0000256" key="3">
    <source>
        <dbReference type="ARBA" id="ARBA00022552"/>
    </source>
</evidence>
<dbReference type="GO" id="GO:0000175">
    <property type="term" value="F:3'-5'-RNA exonuclease activity"/>
    <property type="evidence" value="ECO:0007669"/>
    <property type="project" value="UniProtKB-ARBA"/>
</dbReference>
<evidence type="ECO:0000259" key="13">
    <source>
        <dbReference type="Pfam" id="PF17849"/>
    </source>
</evidence>
<keyword evidence="8" id="KW-0694">RNA-binding</keyword>
<dbReference type="InterPro" id="IPR050180">
    <property type="entry name" value="RNR_Ribonuclease"/>
</dbReference>
<evidence type="ECO:0000256" key="8">
    <source>
        <dbReference type="ARBA" id="ARBA00022884"/>
    </source>
</evidence>
<dbReference type="Gene3D" id="2.40.50.690">
    <property type="match status" value="1"/>
</dbReference>
<accession>A0AAV5TND3</accession>
<dbReference type="EMBL" id="BTSX01000004">
    <property type="protein sequence ID" value="GMS95877.1"/>
    <property type="molecule type" value="Genomic_DNA"/>
</dbReference>